<organism evidence="1 2">
    <name type="scientific">Nitrobacter vulgaris</name>
    <dbReference type="NCBI Taxonomy" id="29421"/>
    <lineage>
        <taxon>Bacteria</taxon>
        <taxon>Pseudomonadati</taxon>
        <taxon>Pseudomonadota</taxon>
        <taxon>Alphaproteobacteria</taxon>
        <taxon>Hyphomicrobiales</taxon>
        <taxon>Nitrobacteraceae</taxon>
        <taxon>Nitrobacter</taxon>
    </lineage>
</organism>
<dbReference type="SUPFAM" id="SSF160214">
    <property type="entry name" value="FlaG-like"/>
    <property type="match status" value="1"/>
</dbReference>
<evidence type="ECO:0008006" key="3">
    <source>
        <dbReference type="Google" id="ProtNLM"/>
    </source>
</evidence>
<name>A0A1V4I0B7_NITVU</name>
<keyword evidence="2" id="KW-1185">Reference proteome</keyword>
<comment type="caution">
    <text evidence="1">The sequence shown here is derived from an EMBL/GenBank/DDBJ whole genome shotgun (WGS) entry which is preliminary data.</text>
</comment>
<evidence type="ECO:0000313" key="1">
    <source>
        <dbReference type="EMBL" id="OPH83698.1"/>
    </source>
</evidence>
<sequence>MGTDFSIKPVGAPVAAPVVQPASPAADDAVATQLPPSKSVTATDVSARARNDLRTSGDTLSRQVVVDRDAASVVYQVVDRRTSLVVKQFPEEAMLRRRAYFRTLDLMNTEREPSAATDRRA</sequence>
<gene>
    <name evidence="1" type="ORF">B2M20_06025</name>
</gene>
<proteinExistence type="predicted"/>
<dbReference type="Proteomes" id="UP000189940">
    <property type="component" value="Unassembled WGS sequence"/>
</dbReference>
<evidence type="ECO:0000313" key="2">
    <source>
        <dbReference type="Proteomes" id="UP000189940"/>
    </source>
</evidence>
<dbReference type="InterPro" id="IPR035924">
    <property type="entry name" value="FlaG-like_sf"/>
</dbReference>
<dbReference type="OrthoDB" id="8457098at2"/>
<protein>
    <recommendedName>
        <fullName evidence="3">Flagellar protein FlaG</fullName>
    </recommendedName>
</protein>
<reference evidence="1 2" key="1">
    <citation type="submission" date="2017-02" db="EMBL/GenBank/DDBJ databases">
        <title>Genome sequence of the nitrite-oxidizing bacterium Nitrobacter vulgaris strain Ab1.</title>
        <authorList>
            <person name="Mellbye B.L."/>
            <person name="Davis E.W."/>
            <person name="Spieck E."/>
            <person name="Chang J.H."/>
            <person name="Bottomley P.J."/>
            <person name="Sayavedra-Soto L.A."/>
        </authorList>
    </citation>
    <scope>NUCLEOTIDE SEQUENCE [LARGE SCALE GENOMIC DNA]</scope>
    <source>
        <strain evidence="1 2">Ab1</strain>
    </source>
</reference>
<dbReference type="AlphaFoldDB" id="A0A1V4I0B7"/>
<accession>A0A1V4I0B7</accession>
<dbReference type="EMBL" id="MWPQ01000025">
    <property type="protein sequence ID" value="OPH83698.1"/>
    <property type="molecule type" value="Genomic_DNA"/>
</dbReference>
<dbReference type="RefSeq" id="WP_079446156.1">
    <property type="nucleotide sequence ID" value="NZ_MWPQ01000025.1"/>
</dbReference>
<dbReference type="Gene3D" id="3.30.160.170">
    <property type="entry name" value="FlaG-like"/>
    <property type="match status" value="1"/>
</dbReference>